<evidence type="ECO:0000313" key="9">
    <source>
        <dbReference type="EMBL" id="MFC6177653.1"/>
    </source>
</evidence>
<proteinExistence type="inferred from homology"/>
<protein>
    <submittedName>
        <fullName evidence="9">AEC family transporter</fullName>
    </submittedName>
</protein>
<comment type="subcellular location">
    <subcellularLocation>
        <location evidence="1">Cell membrane</location>
        <topology evidence="1">Multi-pass membrane protein</topology>
    </subcellularLocation>
</comment>
<accession>A0ABW1RQF6</accession>
<evidence type="ECO:0000256" key="7">
    <source>
        <dbReference type="ARBA" id="ARBA00023136"/>
    </source>
</evidence>
<dbReference type="PANTHER" id="PTHR36838">
    <property type="entry name" value="AUXIN EFFLUX CARRIER FAMILY PROTEIN"/>
    <property type="match status" value="1"/>
</dbReference>
<dbReference type="InterPro" id="IPR004776">
    <property type="entry name" value="Mem_transp_PIN-like"/>
</dbReference>
<keyword evidence="5 8" id="KW-0812">Transmembrane</keyword>
<feature type="transmembrane region" description="Helical" evidence="8">
    <location>
        <begin position="6"/>
        <end position="25"/>
    </location>
</feature>
<feature type="transmembrane region" description="Helical" evidence="8">
    <location>
        <begin position="295"/>
        <end position="318"/>
    </location>
</feature>
<feature type="transmembrane region" description="Helical" evidence="8">
    <location>
        <begin position="106"/>
        <end position="124"/>
    </location>
</feature>
<feature type="transmembrane region" description="Helical" evidence="8">
    <location>
        <begin position="234"/>
        <end position="257"/>
    </location>
</feature>
<feature type="transmembrane region" description="Helical" evidence="8">
    <location>
        <begin position="200"/>
        <end position="222"/>
    </location>
</feature>
<evidence type="ECO:0000256" key="1">
    <source>
        <dbReference type="ARBA" id="ARBA00004651"/>
    </source>
</evidence>
<evidence type="ECO:0000256" key="5">
    <source>
        <dbReference type="ARBA" id="ARBA00022692"/>
    </source>
</evidence>
<dbReference type="PANTHER" id="PTHR36838:SF1">
    <property type="entry name" value="SLR1864 PROTEIN"/>
    <property type="match status" value="1"/>
</dbReference>
<dbReference type="Proteomes" id="UP001596288">
    <property type="component" value="Unassembled WGS sequence"/>
</dbReference>
<evidence type="ECO:0000313" key="10">
    <source>
        <dbReference type="Proteomes" id="UP001596288"/>
    </source>
</evidence>
<evidence type="ECO:0000256" key="4">
    <source>
        <dbReference type="ARBA" id="ARBA00022475"/>
    </source>
</evidence>
<feature type="transmembrane region" description="Helical" evidence="8">
    <location>
        <begin position="161"/>
        <end position="180"/>
    </location>
</feature>
<name>A0ABW1RQF6_9LACO</name>
<keyword evidence="7 8" id="KW-0472">Membrane</keyword>
<evidence type="ECO:0000256" key="8">
    <source>
        <dbReference type="SAM" id="Phobius"/>
    </source>
</evidence>
<keyword evidence="6 8" id="KW-1133">Transmembrane helix</keyword>
<gene>
    <name evidence="9" type="ORF">ACFQAV_12620</name>
</gene>
<organism evidence="9 10">
    <name type="scientific">Companilactobacillus huachuanensis</name>
    <dbReference type="NCBI Taxonomy" id="2559914"/>
    <lineage>
        <taxon>Bacteria</taxon>
        <taxon>Bacillati</taxon>
        <taxon>Bacillota</taxon>
        <taxon>Bacilli</taxon>
        <taxon>Lactobacillales</taxon>
        <taxon>Lactobacillaceae</taxon>
        <taxon>Companilactobacillus</taxon>
    </lineage>
</organism>
<feature type="transmembrane region" description="Helical" evidence="8">
    <location>
        <begin position="37"/>
        <end position="57"/>
    </location>
</feature>
<dbReference type="RefSeq" id="WP_137612069.1">
    <property type="nucleotide sequence ID" value="NZ_BJDF01000017.1"/>
</dbReference>
<feature type="transmembrane region" description="Helical" evidence="8">
    <location>
        <begin position="263"/>
        <end position="283"/>
    </location>
</feature>
<keyword evidence="4" id="KW-1003">Cell membrane</keyword>
<evidence type="ECO:0000256" key="3">
    <source>
        <dbReference type="ARBA" id="ARBA00022448"/>
    </source>
</evidence>
<comment type="similarity">
    <text evidence="2">Belongs to the auxin efflux carrier (TC 2.A.69) family.</text>
</comment>
<dbReference type="InterPro" id="IPR038770">
    <property type="entry name" value="Na+/solute_symporter_sf"/>
</dbReference>
<dbReference type="Pfam" id="PF03547">
    <property type="entry name" value="Mem_trans"/>
    <property type="match status" value="1"/>
</dbReference>
<keyword evidence="10" id="KW-1185">Reference proteome</keyword>
<evidence type="ECO:0000256" key="2">
    <source>
        <dbReference type="ARBA" id="ARBA00010145"/>
    </source>
</evidence>
<dbReference type="EMBL" id="JBHSSF010000041">
    <property type="protein sequence ID" value="MFC6177653.1"/>
    <property type="molecule type" value="Genomic_DNA"/>
</dbReference>
<dbReference type="Gene3D" id="1.20.1530.20">
    <property type="match status" value="1"/>
</dbReference>
<reference evidence="10" key="1">
    <citation type="journal article" date="2019" name="Int. J. Syst. Evol. Microbiol.">
        <title>The Global Catalogue of Microorganisms (GCM) 10K type strain sequencing project: providing services to taxonomists for standard genome sequencing and annotation.</title>
        <authorList>
            <consortium name="The Broad Institute Genomics Platform"/>
            <consortium name="The Broad Institute Genome Sequencing Center for Infectious Disease"/>
            <person name="Wu L."/>
            <person name="Ma J."/>
        </authorList>
    </citation>
    <scope>NUCLEOTIDE SEQUENCE [LARGE SCALE GENOMIC DNA]</scope>
    <source>
        <strain evidence="10">CCM 8927</strain>
    </source>
</reference>
<feature type="transmembrane region" description="Helical" evidence="8">
    <location>
        <begin position="69"/>
        <end position="94"/>
    </location>
</feature>
<sequence>MHVKMVSGYQSIATIILLILVGFTLKKKGVISDSLQKGLNGFLIKFIIPFSVFSAFLTPFDWGKAKTSLVLIVAGILFYPVMQFLVTKIMYFWIKDDEKKRLFQFNTTYSNAVFMGYPFAQALFGASGLFFASVFNLPFNIYLWSIGFAQFTKQPMNKKGILNTLTNPVIIACIAGYAWWLLQTLVPTSADIVLTPIKNVFTAVGACNTPLSMVVIGGMLADSKIGQVLGDKQVWYFAVMKLLGVPALMLLLLSAVGFKGWTLAIPVVMTAMPTAATGGILAGQYDIHKELAASLITFTTALSALTIPIWLIIILNIVG</sequence>
<evidence type="ECO:0000256" key="6">
    <source>
        <dbReference type="ARBA" id="ARBA00022989"/>
    </source>
</evidence>
<comment type="caution">
    <text evidence="9">The sequence shown here is derived from an EMBL/GenBank/DDBJ whole genome shotgun (WGS) entry which is preliminary data.</text>
</comment>
<keyword evidence="3" id="KW-0813">Transport</keyword>